<name>C3YNE8_BRAFL</name>
<proteinExistence type="predicted"/>
<dbReference type="AlphaFoldDB" id="C3YNE8"/>
<gene>
    <name evidence="1" type="ORF">BRAFLDRAFT_76931</name>
</gene>
<organism>
    <name type="scientific">Branchiostoma floridae</name>
    <name type="common">Florida lancelet</name>
    <name type="synonym">Amphioxus</name>
    <dbReference type="NCBI Taxonomy" id="7739"/>
    <lineage>
        <taxon>Eukaryota</taxon>
        <taxon>Metazoa</taxon>
        <taxon>Chordata</taxon>
        <taxon>Cephalochordata</taxon>
        <taxon>Leptocardii</taxon>
        <taxon>Amphioxiformes</taxon>
        <taxon>Branchiostomatidae</taxon>
        <taxon>Branchiostoma</taxon>
    </lineage>
</organism>
<dbReference type="EMBL" id="GG666533">
    <property type="protein sequence ID" value="EEN58254.1"/>
    <property type="molecule type" value="Genomic_DNA"/>
</dbReference>
<reference evidence="1" key="1">
    <citation type="journal article" date="2008" name="Nature">
        <title>The amphioxus genome and the evolution of the chordate karyotype.</title>
        <authorList>
            <consortium name="US DOE Joint Genome Institute (JGI-PGF)"/>
            <person name="Putnam N.H."/>
            <person name="Butts T."/>
            <person name="Ferrier D.E.K."/>
            <person name="Furlong R.F."/>
            <person name="Hellsten U."/>
            <person name="Kawashima T."/>
            <person name="Robinson-Rechavi M."/>
            <person name="Shoguchi E."/>
            <person name="Terry A."/>
            <person name="Yu J.-K."/>
            <person name="Benito-Gutierrez E.L."/>
            <person name="Dubchak I."/>
            <person name="Garcia-Fernandez J."/>
            <person name="Gibson-Brown J.J."/>
            <person name="Grigoriev I.V."/>
            <person name="Horton A.C."/>
            <person name="de Jong P.J."/>
            <person name="Jurka J."/>
            <person name="Kapitonov V.V."/>
            <person name="Kohara Y."/>
            <person name="Kuroki Y."/>
            <person name="Lindquist E."/>
            <person name="Lucas S."/>
            <person name="Osoegawa K."/>
            <person name="Pennacchio L.A."/>
            <person name="Salamov A.A."/>
            <person name="Satou Y."/>
            <person name="Sauka-Spengler T."/>
            <person name="Schmutz J."/>
            <person name="Shin-I T."/>
            <person name="Toyoda A."/>
            <person name="Bronner-Fraser M."/>
            <person name="Fujiyama A."/>
            <person name="Holland L.Z."/>
            <person name="Holland P.W.H."/>
            <person name="Satoh N."/>
            <person name="Rokhsar D.S."/>
        </authorList>
    </citation>
    <scope>NUCLEOTIDE SEQUENCE [LARGE SCALE GENOMIC DNA]</scope>
    <source>
        <strain evidence="1">S238N-H82</strain>
        <tissue evidence="1">Testes</tissue>
    </source>
</reference>
<dbReference type="InParanoid" id="C3YNE8"/>
<sequence>MADEAAAGAVQAAEGAAGAVAGAARQVAQATPVIDFSANGFWGGVTLTITDSRIAAGVVIGASAVGLALVLSRFYRDNRDDVDDIIRRVIERLKRRPRRDGEEPQLDPEVLAIQEGSLYVHVGFRSEDGYDFFSALYDQEYIQTRLKEEFKTLGFPGEIRVSLERSQVPGREEEEERAGRVDPGVAQMFRRMRIQDLSFHGTRLVTESESGIETASVSAQSGVSSDDVPEGPLRGWRLLLQPYRDSPTAQRLIQAYRTMERGAEILINSEYTDVRGLTLLAEGIIIREYFDPKDCNHFLYHPNCLRLDKDQMNSLITNKLKHNPGDSSCLFLQGALLPWGIRVERLRQTVNTVLQNGEEDPLHAYLHHICFMLALSIWDTTYQPGPAFAALATALMYKSDHPPTLYYSAIYSAAVSRSDAIQQFHHYLRAAPPCDEFVQTANNYLAMLYGGQQPVDWEKVETYRRRGQEAERNLLPVFNLPVSSKPK</sequence>
<accession>C3YNE8</accession>
<protein>
    <submittedName>
        <fullName evidence="1">Uncharacterized protein</fullName>
    </submittedName>
</protein>
<evidence type="ECO:0000313" key="1">
    <source>
        <dbReference type="EMBL" id="EEN58254.1"/>
    </source>
</evidence>